<evidence type="ECO:0000313" key="1">
    <source>
        <dbReference type="EMBL" id="BAY55810.1"/>
    </source>
</evidence>
<keyword evidence="2" id="KW-1185">Reference proteome</keyword>
<reference evidence="1 2" key="1">
    <citation type="submission" date="2017-06" db="EMBL/GenBank/DDBJ databases">
        <title>Genome sequencing of cyanobaciteial culture collection at National Institute for Environmental Studies (NIES).</title>
        <authorList>
            <person name="Hirose Y."/>
            <person name="Shimura Y."/>
            <person name="Fujisawa T."/>
            <person name="Nakamura Y."/>
            <person name="Kawachi M."/>
        </authorList>
    </citation>
    <scope>NUCLEOTIDE SEQUENCE [LARGE SCALE GENOMIC DNA]</scope>
    <source>
        <strain evidence="1 2">NIES-2135</strain>
    </source>
</reference>
<dbReference type="EMBL" id="AP018203">
    <property type="protein sequence ID" value="BAY55810.1"/>
    <property type="molecule type" value="Genomic_DNA"/>
</dbReference>
<gene>
    <name evidence="1" type="ORF">NIES2135_26340</name>
</gene>
<proteinExistence type="predicted"/>
<protein>
    <submittedName>
        <fullName evidence="1">Uncharacterized protein</fullName>
    </submittedName>
</protein>
<name>A0A1Z4JGH1_LEPBY</name>
<organism evidence="1 2">
    <name type="scientific">Leptolyngbya boryana NIES-2135</name>
    <dbReference type="NCBI Taxonomy" id="1973484"/>
    <lineage>
        <taxon>Bacteria</taxon>
        <taxon>Bacillati</taxon>
        <taxon>Cyanobacteriota</taxon>
        <taxon>Cyanophyceae</taxon>
        <taxon>Leptolyngbyales</taxon>
        <taxon>Leptolyngbyaceae</taxon>
        <taxon>Leptolyngbya group</taxon>
        <taxon>Leptolyngbya</taxon>
    </lineage>
</organism>
<dbReference type="AlphaFoldDB" id="A0A1Z4JGH1"/>
<sequence length="107" mass="12682">MRLEQFPEQIAQAQEELLVSEQAFRDWNLHYQALINRIDYEVAFDPELKNEQQRKAVKGEKLQQPEFLAALDTLHHLQEKRDRAAIQLELLRNQFKVALLLEQQSSL</sequence>
<accession>A0A1Z4JGH1</accession>
<evidence type="ECO:0000313" key="2">
    <source>
        <dbReference type="Proteomes" id="UP000217895"/>
    </source>
</evidence>
<dbReference type="Proteomes" id="UP000217895">
    <property type="component" value="Chromosome"/>
</dbReference>